<name>A0A1X0P2S4_9TRYP</name>
<dbReference type="EMBL" id="NBCO01000006">
    <property type="protein sequence ID" value="ORC91161.1"/>
    <property type="molecule type" value="Genomic_DNA"/>
</dbReference>
<comment type="caution">
    <text evidence="2">The sequence shown here is derived from an EMBL/GenBank/DDBJ whole genome shotgun (WGS) entry which is preliminary data.</text>
</comment>
<feature type="region of interest" description="Disordered" evidence="1">
    <location>
        <begin position="1"/>
        <end position="22"/>
    </location>
</feature>
<feature type="region of interest" description="Disordered" evidence="1">
    <location>
        <begin position="217"/>
        <end position="297"/>
    </location>
</feature>
<accession>A0A1X0P2S4</accession>
<feature type="compositionally biased region" description="Basic and acidic residues" evidence="1">
    <location>
        <begin position="1"/>
        <end position="11"/>
    </location>
</feature>
<reference evidence="2 3" key="1">
    <citation type="submission" date="2017-03" db="EMBL/GenBank/DDBJ databases">
        <title>An alternative strategy for trypanosome survival in the mammalian bloodstream revealed through genome and transcriptome analysis of the ubiquitous bovine parasite Trypanosoma (Megatrypanum) theileri.</title>
        <authorList>
            <person name="Kelly S."/>
            <person name="Ivens A."/>
            <person name="Mott A."/>
            <person name="O'Neill E."/>
            <person name="Emms D."/>
            <person name="Macleod O."/>
            <person name="Voorheis P."/>
            <person name="Matthews J."/>
            <person name="Matthews K."/>
            <person name="Carrington M."/>
        </authorList>
    </citation>
    <scope>NUCLEOTIDE SEQUENCE [LARGE SCALE GENOMIC DNA]</scope>
    <source>
        <strain evidence="2">Edinburgh</strain>
    </source>
</reference>
<sequence length="297" mass="33098">MKGILLDKNEGEVLGGGENTETARDDTDILQTYSNASTELHRRNLGYMLVASAMANLADGAPRSLTVDSVAMRAKRYKFVSSQPHDVAEAIMRLGFPVFPLGHANQGEKQESLLGLPEEGTQEANCLLRRALFVQTGSRRGLPSAIQAGKRPESGEPLPERYFVLGAKFTGSISQTKGASSGYYTPTRDHTEAVIGIYRPADEANWPKYAGVDERMYRKRKGRKERLPGKTGTSSTTAQKSAERFQQQEQTIAPQQQKRTRKTVEESSLSQRKSRRDDTRQNTTPKQSRKEKFLFNI</sequence>
<evidence type="ECO:0000313" key="2">
    <source>
        <dbReference type="EMBL" id="ORC91161.1"/>
    </source>
</evidence>
<dbReference type="GeneID" id="39982983"/>
<feature type="compositionally biased region" description="Basic and acidic residues" evidence="1">
    <location>
        <begin position="288"/>
        <end position="297"/>
    </location>
</feature>
<feature type="compositionally biased region" description="Polar residues" evidence="1">
    <location>
        <begin position="231"/>
        <end position="240"/>
    </location>
</feature>
<keyword evidence="3" id="KW-1185">Reference proteome</keyword>
<feature type="compositionally biased region" description="Low complexity" evidence="1">
    <location>
        <begin position="247"/>
        <end position="257"/>
    </location>
</feature>
<evidence type="ECO:0000313" key="3">
    <source>
        <dbReference type="Proteomes" id="UP000192257"/>
    </source>
</evidence>
<organism evidence="2 3">
    <name type="scientific">Trypanosoma theileri</name>
    <dbReference type="NCBI Taxonomy" id="67003"/>
    <lineage>
        <taxon>Eukaryota</taxon>
        <taxon>Discoba</taxon>
        <taxon>Euglenozoa</taxon>
        <taxon>Kinetoplastea</taxon>
        <taxon>Metakinetoplastina</taxon>
        <taxon>Trypanosomatida</taxon>
        <taxon>Trypanosomatidae</taxon>
        <taxon>Trypanosoma</taxon>
    </lineage>
</organism>
<gene>
    <name evidence="2" type="ORF">TM35_000061660</name>
</gene>
<evidence type="ECO:0000256" key="1">
    <source>
        <dbReference type="SAM" id="MobiDB-lite"/>
    </source>
</evidence>
<dbReference type="Proteomes" id="UP000192257">
    <property type="component" value="Unassembled WGS sequence"/>
</dbReference>
<protein>
    <submittedName>
        <fullName evidence="2">Uncharacterized protein</fullName>
    </submittedName>
</protein>
<proteinExistence type="predicted"/>
<dbReference type="AlphaFoldDB" id="A0A1X0P2S4"/>
<dbReference type="RefSeq" id="XP_028885227.1">
    <property type="nucleotide sequence ID" value="XM_029023203.1"/>
</dbReference>
<dbReference type="OrthoDB" id="254687at2759"/>
<dbReference type="VEuPathDB" id="TriTrypDB:TM35_000061660"/>